<evidence type="ECO:0000313" key="1">
    <source>
        <dbReference type="EMBL" id="NKQ28220.1"/>
    </source>
</evidence>
<feature type="non-terminal residue" evidence="1">
    <location>
        <position position="1"/>
    </location>
</feature>
<protein>
    <submittedName>
        <fullName evidence="1">Uncharacterized protein</fullName>
    </submittedName>
</protein>
<comment type="caution">
    <text evidence="1">The sequence shown here is derived from an EMBL/GenBank/DDBJ whole genome shotgun (WGS) entry which is preliminary data.</text>
</comment>
<accession>A0ABX1IRG8</accession>
<dbReference type="EMBL" id="JAAXMD010000391">
    <property type="protein sequence ID" value="NKQ28220.1"/>
    <property type="molecule type" value="Genomic_DNA"/>
</dbReference>
<dbReference type="Proteomes" id="UP000744032">
    <property type="component" value="Unassembled WGS sequence"/>
</dbReference>
<sequence>DENTVIEVAAGEGEGKGSGVVATVAGLGRAHTVRRAPDGAGVLVRSYGAGASFPVDG</sequence>
<organism evidence="1 2">
    <name type="scientific">Streptomyces galbus</name>
    <dbReference type="NCBI Taxonomy" id="33898"/>
    <lineage>
        <taxon>Bacteria</taxon>
        <taxon>Bacillati</taxon>
        <taxon>Actinomycetota</taxon>
        <taxon>Actinomycetes</taxon>
        <taxon>Kitasatosporales</taxon>
        <taxon>Streptomycetaceae</taxon>
        <taxon>Streptomyces</taxon>
    </lineage>
</organism>
<keyword evidence="2" id="KW-1185">Reference proteome</keyword>
<reference evidence="1 2" key="1">
    <citation type="submission" date="2020-04" db="EMBL/GenBank/DDBJ databases">
        <title>Genome sequence of Streptomyces galbus strain I339.</title>
        <authorList>
            <person name="Silva E.A.N."/>
            <person name="Merces M."/>
            <person name="Castelo Branco A.P.O.T."/>
            <person name="Vasconcelos P.C."/>
            <person name="Costa N.P."/>
            <person name="Marinho G.C.S."/>
            <person name="Oliveira C.J.B."/>
            <person name="Araujo D."/>
            <person name="Rodrigues Junior V.S."/>
            <person name="Almeida R."/>
            <person name="Silva Filho U.R."/>
            <person name="Andrade A.S.A."/>
            <person name="Cibulski S.P."/>
        </authorList>
    </citation>
    <scope>NUCLEOTIDE SEQUENCE [LARGE SCALE GENOMIC DNA]</scope>
    <source>
        <strain evidence="1 2">I339</strain>
    </source>
</reference>
<gene>
    <name evidence="1" type="ORF">HF200_28515</name>
</gene>
<evidence type="ECO:0000313" key="2">
    <source>
        <dbReference type="Proteomes" id="UP000744032"/>
    </source>
</evidence>
<proteinExistence type="predicted"/>
<name>A0ABX1IRG8_STRGB</name>